<sequence length="418" mass="43215">MNTMLTSGWAHPAKALLRVALMGAACFAAIAPLEDGAVSAAVPARAVQAERLDDGSPEVAARVALGPGGRDIRLAGDLIEGVAARVAALLAANPGVERIHLTSDGGLVDEAVALGALVAERRLATYVPDACASACTLVFVRGRTRYLATGAQLGFHAPYELGPDGRIETVDPAAERAAYLAAGLTSDFVTRTLSVAPADIWIPEPSRLREAGVVTEMVGSDRFPDSTLDADPSPQAARAEVLRNLPILSSLDPGAVDAIATWYRDGYLAGRTEAEALAGLRERASAALRQRLRVVDDASIRTLGRLVLANKAEAETCHALAQGDLVALDEALRRVRAGAPGLASLLARRSSNMPAVSPVDDMPSRAASLVHRAAQPACAKPIAALRRALAHSRPGAAGSLRAILLGDPPATIASAALP</sequence>
<reference evidence="2" key="1">
    <citation type="submission" date="2023-07" db="EMBL/GenBank/DDBJ databases">
        <title>Genomic Encyclopedia of Type Strains, Phase IV (KMG-IV): sequencing the most valuable type-strain genomes for metagenomic binning, comparative biology and taxonomic classification.</title>
        <authorList>
            <person name="Goeker M."/>
        </authorList>
    </citation>
    <scope>NUCLEOTIDE SEQUENCE</scope>
    <source>
        <strain evidence="2">DSM 19569</strain>
    </source>
</reference>
<dbReference type="Proteomes" id="UP001223420">
    <property type="component" value="Unassembled WGS sequence"/>
</dbReference>
<accession>A0AAJ1TUX9</accession>
<evidence type="ECO:0000313" key="2">
    <source>
        <dbReference type="EMBL" id="MDQ0543003.1"/>
    </source>
</evidence>
<evidence type="ECO:0000256" key="1">
    <source>
        <dbReference type="SAM" id="SignalP"/>
    </source>
</evidence>
<dbReference type="InterPro" id="IPR029045">
    <property type="entry name" value="ClpP/crotonase-like_dom_sf"/>
</dbReference>
<dbReference type="SUPFAM" id="SSF52096">
    <property type="entry name" value="ClpP/crotonase"/>
    <property type="match status" value="1"/>
</dbReference>
<protein>
    <submittedName>
        <fullName evidence="2">Uncharacterized protein</fullName>
    </submittedName>
</protein>
<organism evidence="2 3">
    <name type="scientific">Methylobacterium brachiatum</name>
    <dbReference type="NCBI Taxonomy" id="269660"/>
    <lineage>
        <taxon>Bacteria</taxon>
        <taxon>Pseudomonadati</taxon>
        <taxon>Pseudomonadota</taxon>
        <taxon>Alphaproteobacteria</taxon>
        <taxon>Hyphomicrobiales</taxon>
        <taxon>Methylobacteriaceae</taxon>
        <taxon>Methylobacterium</taxon>
    </lineage>
</organism>
<comment type="caution">
    <text evidence="2">The sequence shown here is derived from an EMBL/GenBank/DDBJ whole genome shotgun (WGS) entry which is preliminary data.</text>
</comment>
<feature type="chain" id="PRO_5042522834" evidence="1">
    <location>
        <begin position="31"/>
        <end position="418"/>
    </location>
</feature>
<evidence type="ECO:0000313" key="3">
    <source>
        <dbReference type="Proteomes" id="UP001223420"/>
    </source>
</evidence>
<dbReference type="AlphaFoldDB" id="A0AAJ1TUX9"/>
<name>A0AAJ1TUX9_9HYPH</name>
<feature type="signal peptide" evidence="1">
    <location>
        <begin position="1"/>
        <end position="30"/>
    </location>
</feature>
<dbReference type="RefSeq" id="WP_230367009.1">
    <property type="nucleotide sequence ID" value="NZ_JAJALK010000008.1"/>
</dbReference>
<dbReference type="Gene3D" id="3.90.226.10">
    <property type="entry name" value="2-enoyl-CoA Hydratase, Chain A, domain 1"/>
    <property type="match status" value="1"/>
</dbReference>
<proteinExistence type="predicted"/>
<dbReference type="EMBL" id="JAUSWL010000002">
    <property type="protein sequence ID" value="MDQ0543003.1"/>
    <property type="molecule type" value="Genomic_DNA"/>
</dbReference>
<gene>
    <name evidence="2" type="ORF">QO001_001921</name>
</gene>
<keyword evidence="1" id="KW-0732">Signal</keyword>